<dbReference type="InterPro" id="IPR007751">
    <property type="entry name" value="DUF676_lipase-like"/>
</dbReference>
<proteinExistence type="predicted"/>
<dbReference type="Pfam" id="PF05057">
    <property type="entry name" value="DUF676"/>
    <property type="match status" value="1"/>
</dbReference>
<evidence type="ECO:0000259" key="2">
    <source>
        <dbReference type="Pfam" id="PF05057"/>
    </source>
</evidence>
<comment type="caution">
    <text evidence="3">The sequence shown here is derived from an EMBL/GenBank/DDBJ whole genome shotgun (WGS) entry which is preliminary data.</text>
</comment>
<gene>
    <name evidence="3" type="ORF">CJ030_MR8G014226</name>
</gene>
<name>A0A6A1UVH7_9ROSI</name>
<keyword evidence="4" id="KW-1185">Reference proteome</keyword>
<dbReference type="PANTHER" id="PTHR12482">
    <property type="entry name" value="LIPASE ROG1-RELATED-RELATED"/>
    <property type="match status" value="1"/>
</dbReference>
<accession>A0A6A1UVH7</accession>
<sequence>MASEELAEASSETAREVELDGGGGGVSVASMELEGPSSETVREVEVDGGGGSNEIKLREKIGKEKTKKKDKKMRPKFGFGCLRVENDKEENFDMEVVDRWKASRSCSHSPCYNGSQCNSAMLTFDGVDVMGERLAEEVPVFCGFYILEKMASHASWFLGRTGRHLFLTDKDNGKPPLLLRMAYDWEDLKFMSALQSFKHRVAYANNLTPSIELVGWSTSSLRLRHELPKHRRLSRGDQYPHVVNEETVETSNGKHEVPSEAKANGCKSIHLEVSSSSRPRFMAEGRGIPKLVEATKEGREEKKAVGIARAQIGSSPPRCERRCSACGHCEAVQVPVVPQVQLHRRIHRLSAASATPVIAYSRGDGISNYMPMCWKCKCGDFIFNP</sequence>
<organism evidence="3 4">
    <name type="scientific">Morella rubra</name>
    <name type="common">Chinese bayberry</name>
    <dbReference type="NCBI Taxonomy" id="262757"/>
    <lineage>
        <taxon>Eukaryota</taxon>
        <taxon>Viridiplantae</taxon>
        <taxon>Streptophyta</taxon>
        <taxon>Embryophyta</taxon>
        <taxon>Tracheophyta</taxon>
        <taxon>Spermatophyta</taxon>
        <taxon>Magnoliopsida</taxon>
        <taxon>eudicotyledons</taxon>
        <taxon>Gunneridae</taxon>
        <taxon>Pentapetalae</taxon>
        <taxon>rosids</taxon>
        <taxon>fabids</taxon>
        <taxon>Fagales</taxon>
        <taxon>Myricaceae</taxon>
        <taxon>Morella</taxon>
    </lineage>
</organism>
<feature type="domain" description="DUF676" evidence="2">
    <location>
        <begin position="141"/>
        <end position="207"/>
    </location>
</feature>
<dbReference type="InterPro" id="IPR044294">
    <property type="entry name" value="Lipase-like"/>
</dbReference>
<evidence type="ECO:0000313" key="4">
    <source>
        <dbReference type="Proteomes" id="UP000516437"/>
    </source>
</evidence>
<feature type="region of interest" description="Disordered" evidence="1">
    <location>
        <begin position="1"/>
        <end position="54"/>
    </location>
</feature>
<feature type="compositionally biased region" description="Low complexity" evidence="1">
    <location>
        <begin position="1"/>
        <end position="12"/>
    </location>
</feature>
<dbReference type="OrthoDB" id="273452at2759"/>
<dbReference type="AlphaFoldDB" id="A0A6A1UVH7"/>
<dbReference type="EMBL" id="RXIC02000026">
    <property type="protein sequence ID" value="KAB1204323.1"/>
    <property type="molecule type" value="Genomic_DNA"/>
</dbReference>
<reference evidence="3 4" key="1">
    <citation type="journal article" date="2019" name="Plant Biotechnol. J.">
        <title>The red bayberry genome and genetic basis of sex determination.</title>
        <authorList>
            <person name="Jia H.M."/>
            <person name="Jia H.J."/>
            <person name="Cai Q.L."/>
            <person name="Wang Y."/>
            <person name="Zhao H.B."/>
            <person name="Yang W.F."/>
            <person name="Wang G.Y."/>
            <person name="Li Y.H."/>
            <person name="Zhan D.L."/>
            <person name="Shen Y.T."/>
            <person name="Niu Q.F."/>
            <person name="Chang L."/>
            <person name="Qiu J."/>
            <person name="Zhao L."/>
            <person name="Xie H.B."/>
            <person name="Fu W.Y."/>
            <person name="Jin J."/>
            <person name="Li X.W."/>
            <person name="Jiao Y."/>
            <person name="Zhou C.C."/>
            <person name="Tu T."/>
            <person name="Chai C.Y."/>
            <person name="Gao J.L."/>
            <person name="Fan L.J."/>
            <person name="van de Weg E."/>
            <person name="Wang J.Y."/>
            <person name="Gao Z.S."/>
        </authorList>
    </citation>
    <scope>NUCLEOTIDE SEQUENCE [LARGE SCALE GENOMIC DNA]</scope>
    <source>
        <tissue evidence="3">Leaves</tissue>
    </source>
</reference>
<dbReference type="Pfam" id="PF17181">
    <property type="entry name" value="EPF"/>
    <property type="match status" value="1"/>
</dbReference>
<dbReference type="Proteomes" id="UP000516437">
    <property type="component" value="Chromosome 8"/>
</dbReference>
<protein>
    <submittedName>
        <fullName evidence="3">EPIDERMAL PATTERNING FACTOR-like protein 2</fullName>
    </submittedName>
</protein>
<evidence type="ECO:0000256" key="1">
    <source>
        <dbReference type="SAM" id="MobiDB-lite"/>
    </source>
</evidence>
<dbReference type="PANTHER" id="PTHR12482:SF41">
    <property type="entry name" value="ALPHA_BETA-HYDROLASES SUPERFAMILY PROTEIN"/>
    <property type="match status" value="1"/>
</dbReference>
<evidence type="ECO:0000313" key="3">
    <source>
        <dbReference type="EMBL" id="KAB1204323.1"/>
    </source>
</evidence>